<keyword evidence="2" id="KW-0436">Ligase</keyword>
<dbReference type="EC" id="6.-.-.-" evidence="2"/>
<evidence type="ECO:0000256" key="1">
    <source>
        <dbReference type="SAM" id="MobiDB-lite"/>
    </source>
</evidence>
<dbReference type="AlphaFoldDB" id="X8E5W0"/>
<dbReference type="GO" id="GO:0016874">
    <property type="term" value="F:ligase activity"/>
    <property type="evidence" value="ECO:0007669"/>
    <property type="project" value="UniProtKB-KW"/>
</dbReference>
<organism evidence="2">
    <name type="scientific">Mycobacterium xenopi 4042</name>
    <dbReference type="NCBI Taxonomy" id="1299334"/>
    <lineage>
        <taxon>Bacteria</taxon>
        <taxon>Bacillati</taxon>
        <taxon>Actinomycetota</taxon>
        <taxon>Actinomycetes</taxon>
        <taxon>Mycobacteriales</taxon>
        <taxon>Mycobacteriaceae</taxon>
        <taxon>Mycobacterium</taxon>
    </lineage>
</organism>
<dbReference type="EMBL" id="JAOB01000010">
    <property type="protein sequence ID" value="EUA75225.1"/>
    <property type="molecule type" value="Genomic_DNA"/>
</dbReference>
<feature type="region of interest" description="Disordered" evidence="1">
    <location>
        <begin position="33"/>
        <end position="102"/>
    </location>
</feature>
<gene>
    <name evidence="2" type="ORF">I553_3117</name>
</gene>
<sequence>MNGTLCSGVHSARARLRITLGRPVEPLLHIPLTMGETTSGSGRSDSRAARDASTELCCSSTRTTGSITLSTRERSQSGRSQRIGTGTAPIFQHPSAAKTNSSEFGIASATSEPISAPAAARARPTDWRERRVHRSSWRVCGRRALP</sequence>
<name>X8E5W0_MYCXE</name>
<accession>X8E5W0</accession>
<proteinExistence type="predicted"/>
<feature type="compositionally biased region" description="Basic and acidic residues" evidence="1">
    <location>
        <begin position="44"/>
        <end position="53"/>
    </location>
</feature>
<comment type="caution">
    <text evidence="2">The sequence shown here is derived from an EMBL/GenBank/DDBJ whole genome shotgun (WGS) entry which is preliminary data.</text>
</comment>
<evidence type="ECO:0000313" key="2">
    <source>
        <dbReference type="EMBL" id="EUA75225.1"/>
    </source>
</evidence>
<feature type="compositionally biased region" description="Polar residues" evidence="1">
    <location>
        <begin position="56"/>
        <end position="70"/>
    </location>
</feature>
<protein>
    <submittedName>
        <fullName evidence="2">Bile acid-coenzyme A ligase domain protein</fullName>
        <ecNumber evidence="2">6.-.-.-</ecNumber>
    </submittedName>
</protein>
<reference evidence="2" key="1">
    <citation type="submission" date="2014-01" db="EMBL/GenBank/DDBJ databases">
        <authorList>
            <person name="Brown-Elliot B."/>
            <person name="Wallace R."/>
            <person name="Lenaerts A."/>
            <person name="Ordway D."/>
            <person name="DeGroote M.A."/>
            <person name="Parker T."/>
            <person name="Sizemore C."/>
            <person name="Tallon L.J."/>
            <person name="Sadzewicz L.K."/>
            <person name="Sengamalay N."/>
            <person name="Fraser C.M."/>
            <person name="Hine E."/>
            <person name="Shefchek K.A."/>
            <person name="Das S.P."/>
            <person name="Tettelin H."/>
        </authorList>
    </citation>
    <scope>NUCLEOTIDE SEQUENCE [LARGE SCALE GENOMIC DNA]</scope>
    <source>
        <strain evidence="2">4042</strain>
    </source>
</reference>